<dbReference type="SUPFAM" id="SSF53474">
    <property type="entry name" value="alpha/beta-Hydrolases"/>
    <property type="match status" value="1"/>
</dbReference>
<dbReference type="PANTHER" id="PTHR46623:SF10">
    <property type="entry name" value="CARBOXYMETHYLENEBUTENOLIDASE HOMOLOG"/>
    <property type="match status" value="1"/>
</dbReference>
<organism evidence="2 3">
    <name type="scientific">Nocardia goodfellowii</name>
    <dbReference type="NCBI Taxonomy" id="882446"/>
    <lineage>
        <taxon>Bacteria</taxon>
        <taxon>Bacillati</taxon>
        <taxon>Actinomycetota</taxon>
        <taxon>Actinomycetes</taxon>
        <taxon>Mycobacteriales</taxon>
        <taxon>Nocardiaceae</taxon>
        <taxon>Nocardia</taxon>
    </lineage>
</organism>
<evidence type="ECO:0000313" key="2">
    <source>
        <dbReference type="EMBL" id="MBP2189627.1"/>
    </source>
</evidence>
<accession>A0ABS4QD95</accession>
<proteinExistence type="predicted"/>
<name>A0ABS4QD95_9NOCA</name>
<dbReference type="Pfam" id="PF01738">
    <property type="entry name" value="DLH"/>
    <property type="match status" value="1"/>
</dbReference>
<gene>
    <name evidence="2" type="ORF">BJ987_002528</name>
</gene>
<dbReference type="Proteomes" id="UP001519325">
    <property type="component" value="Unassembled WGS sequence"/>
</dbReference>
<protein>
    <submittedName>
        <fullName evidence="2">Carboxymethylenebutenolidase</fullName>
        <ecNumber evidence="2">3.1.1.45</ecNumber>
    </submittedName>
</protein>
<reference evidence="2 3" key="1">
    <citation type="submission" date="2021-03" db="EMBL/GenBank/DDBJ databases">
        <title>Sequencing the genomes of 1000 actinobacteria strains.</title>
        <authorList>
            <person name="Klenk H.-P."/>
        </authorList>
    </citation>
    <scope>NUCLEOTIDE SEQUENCE [LARGE SCALE GENOMIC DNA]</scope>
    <source>
        <strain evidence="2 3">DSM 45516</strain>
    </source>
</reference>
<dbReference type="PANTHER" id="PTHR46623">
    <property type="entry name" value="CARBOXYMETHYLENEBUTENOLIDASE-RELATED"/>
    <property type="match status" value="1"/>
</dbReference>
<dbReference type="InterPro" id="IPR051049">
    <property type="entry name" value="Dienelactone_hydrolase-like"/>
</dbReference>
<sequence length="259" mass="27808">MSNSVAFRTPDISLPDGIADCYLAHPADGAQHPGVLLFPDAYGLRPVIREIMETIAADGFTVLAPNVLYRSGRSPVLPMPDRRDPAGHAEFFKKLGPVRAALTPAKSLQDAAVYLNYLAASEFCAPGAIGVVGYCMGGRMALRVAAAYTTRIAAAASFHGGRLAEVDAPDSPHHSIGDATAELFIAHASADQSMTPADIEVLERSLKSAAVPHTSVVYPDTAHGFTMRDTPVFDEQAYQRHLNDLLALLRRNVPEHPRR</sequence>
<dbReference type="EC" id="3.1.1.45" evidence="2"/>
<dbReference type="GO" id="GO:0008806">
    <property type="term" value="F:carboxymethylenebutenolidase activity"/>
    <property type="evidence" value="ECO:0007669"/>
    <property type="project" value="UniProtKB-EC"/>
</dbReference>
<feature type="domain" description="Dienelactone hydrolase" evidence="1">
    <location>
        <begin position="20"/>
        <end position="251"/>
    </location>
</feature>
<dbReference type="Gene3D" id="3.40.50.1820">
    <property type="entry name" value="alpha/beta hydrolase"/>
    <property type="match status" value="1"/>
</dbReference>
<dbReference type="InterPro" id="IPR002925">
    <property type="entry name" value="Dienelactn_hydro"/>
</dbReference>
<dbReference type="RefSeq" id="WP_209888599.1">
    <property type="nucleotide sequence ID" value="NZ_JAGGMR010000001.1"/>
</dbReference>
<dbReference type="EMBL" id="JAGGMR010000001">
    <property type="protein sequence ID" value="MBP2189627.1"/>
    <property type="molecule type" value="Genomic_DNA"/>
</dbReference>
<keyword evidence="2" id="KW-0378">Hydrolase</keyword>
<keyword evidence="3" id="KW-1185">Reference proteome</keyword>
<evidence type="ECO:0000259" key="1">
    <source>
        <dbReference type="Pfam" id="PF01738"/>
    </source>
</evidence>
<evidence type="ECO:0000313" key="3">
    <source>
        <dbReference type="Proteomes" id="UP001519325"/>
    </source>
</evidence>
<dbReference type="InterPro" id="IPR029058">
    <property type="entry name" value="AB_hydrolase_fold"/>
</dbReference>
<comment type="caution">
    <text evidence="2">The sequence shown here is derived from an EMBL/GenBank/DDBJ whole genome shotgun (WGS) entry which is preliminary data.</text>
</comment>